<dbReference type="AlphaFoldDB" id="A0A6C2D553"/>
<evidence type="ECO:0000313" key="2">
    <source>
        <dbReference type="EMBL" id="TYC61708.1"/>
    </source>
</evidence>
<protein>
    <submittedName>
        <fullName evidence="2">MCpol domain-containing protein</fullName>
    </submittedName>
</protein>
<dbReference type="Proteomes" id="UP000389128">
    <property type="component" value="Unassembled WGS sequence"/>
</dbReference>
<name>A0A6C2D553_9RHOO</name>
<gene>
    <name evidence="2" type="ORF">ETQ85_03080</name>
</gene>
<evidence type="ECO:0000313" key="3">
    <source>
        <dbReference type="Proteomes" id="UP000389128"/>
    </source>
</evidence>
<proteinExistence type="predicted"/>
<dbReference type="OrthoDB" id="7861017at2"/>
<dbReference type="EMBL" id="SDKK01000002">
    <property type="protein sequence ID" value="TYC61708.1"/>
    <property type="molecule type" value="Genomic_DNA"/>
</dbReference>
<comment type="caution">
    <text evidence="2">The sequence shown here is derived from an EMBL/GenBank/DDBJ whole genome shotgun (WGS) entry which is preliminary data.</text>
</comment>
<accession>A0A6C2D553</accession>
<reference evidence="2 3" key="1">
    <citation type="submission" date="2019-01" db="EMBL/GenBank/DDBJ databases">
        <title>Zoogloea oleivorans genome sequencing and assembly.</title>
        <authorList>
            <person name="Tancsics A."/>
            <person name="Farkas M."/>
            <person name="Kriszt B."/>
            <person name="Maroti G."/>
            <person name="Horvath B."/>
        </authorList>
    </citation>
    <scope>NUCLEOTIDE SEQUENCE [LARGE SCALE GENOMIC DNA]</scope>
    <source>
        <strain evidence="2 3">Buc</strain>
    </source>
</reference>
<feature type="domain" description="Minimal CRISPR polymerase" evidence="1">
    <location>
        <begin position="3"/>
        <end position="116"/>
    </location>
</feature>
<sequence>MIYLTIDGDDVGQQITKFYLNNDEKSLSNLNDLMGKTTQLISAYLNSIGFAVIFCGADGVAGFAQYLEVSESNIFKEISALGEGCATFSVGVGCTLRESYIALMSAKSAGKAQLHNYKDLIG</sequence>
<dbReference type="Pfam" id="PF18182">
    <property type="entry name" value="mCpol"/>
    <property type="match status" value="1"/>
</dbReference>
<dbReference type="InterPro" id="IPR040942">
    <property type="entry name" value="Minimal_Cpol"/>
</dbReference>
<keyword evidence="3" id="KW-1185">Reference proteome</keyword>
<dbReference type="RefSeq" id="WP_148577625.1">
    <property type="nucleotide sequence ID" value="NZ_SDKK01000002.1"/>
</dbReference>
<dbReference type="NCBIfam" id="NF033576">
    <property type="entry name" value="mCpol"/>
    <property type="match status" value="1"/>
</dbReference>
<organism evidence="2 3">
    <name type="scientific">Zoogloea oleivorans</name>
    <dbReference type="NCBI Taxonomy" id="1552750"/>
    <lineage>
        <taxon>Bacteria</taxon>
        <taxon>Pseudomonadati</taxon>
        <taxon>Pseudomonadota</taxon>
        <taxon>Betaproteobacteria</taxon>
        <taxon>Rhodocyclales</taxon>
        <taxon>Zoogloeaceae</taxon>
        <taxon>Zoogloea</taxon>
    </lineage>
</organism>
<evidence type="ECO:0000259" key="1">
    <source>
        <dbReference type="Pfam" id="PF18182"/>
    </source>
</evidence>